<reference evidence="1" key="1">
    <citation type="submission" date="2021-06" db="EMBL/GenBank/DDBJ databases">
        <authorList>
            <person name="Kallberg Y."/>
            <person name="Tangrot J."/>
            <person name="Rosling A."/>
        </authorList>
    </citation>
    <scope>NUCLEOTIDE SEQUENCE</scope>
    <source>
        <strain evidence="1">28 12/20/2015</strain>
    </source>
</reference>
<dbReference type="EMBL" id="CAJVPW010000505">
    <property type="protein sequence ID" value="CAG8456717.1"/>
    <property type="molecule type" value="Genomic_DNA"/>
</dbReference>
<protein>
    <submittedName>
        <fullName evidence="1">9533_t:CDS:1</fullName>
    </submittedName>
</protein>
<keyword evidence="2" id="KW-1185">Reference proteome</keyword>
<organism evidence="1 2">
    <name type="scientific">Cetraspora pellucida</name>
    <dbReference type="NCBI Taxonomy" id="1433469"/>
    <lineage>
        <taxon>Eukaryota</taxon>
        <taxon>Fungi</taxon>
        <taxon>Fungi incertae sedis</taxon>
        <taxon>Mucoromycota</taxon>
        <taxon>Glomeromycotina</taxon>
        <taxon>Glomeromycetes</taxon>
        <taxon>Diversisporales</taxon>
        <taxon>Gigasporaceae</taxon>
        <taxon>Cetraspora</taxon>
    </lineage>
</organism>
<dbReference type="Proteomes" id="UP000789366">
    <property type="component" value="Unassembled WGS sequence"/>
</dbReference>
<proteinExistence type="predicted"/>
<gene>
    <name evidence="1" type="ORF">SPELUC_LOCUS1070</name>
</gene>
<sequence length="49" mass="5604">MNLLLIQLFPRCLNILSFLKTIINRFVQCYGIALVSEELTDTTVEDEDG</sequence>
<evidence type="ECO:0000313" key="1">
    <source>
        <dbReference type="EMBL" id="CAG8456717.1"/>
    </source>
</evidence>
<comment type="caution">
    <text evidence="1">The sequence shown here is derived from an EMBL/GenBank/DDBJ whole genome shotgun (WGS) entry which is preliminary data.</text>
</comment>
<accession>A0ACA9K6Y2</accession>
<evidence type="ECO:0000313" key="2">
    <source>
        <dbReference type="Proteomes" id="UP000789366"/>
    </source>
</evidence>
<name>A0ACA9K6Y2_9GLOM</name>